<sequence>MKQNGNDDEEEIQEKTLTEILWAPCCKTAWYHRKCLQKLANSAGYFFRCAMCNNKEEFNNEMMQQGIFIQNRDASWELVPNAFAELLFRHSTCNAKQCKCRAGRHKNLENTKWEIILCKCCGSQGIHVECGQQLRELRKGGKSWQCYSCIEILRKHPGNVAKEITGILMNDRGEELPIPGSSNTTSDCKQSPSKEEYIRKRQRLPTDSENLVLDKRKCNASPCEEIIDVENIDTEMLSKELLLMKEKAKSTSDYDSRLMDKYDIHEFYGEKNEYKNKHQIDRNEIVILSSDSEYDVIHSCDSESQSDEEDDEIQEKYVIFKMNKILPYLETYKGRDKILRLFCYATKFIAGSLESPELISQFDNFSSQLSTSRACFRLLDDIPTIADITSNISKERGLLALSTVEIFESIIDIIFCPLDHISWAIDHRIIRTENSIWSTASTMCWVVSLYISIYKNLMKMADICNQKMNLDSDASNREEIKQLKKRQWTLQLSIMKCLFDVLFAVNYLPKGMLWAKFFNKRGVGLLGTLSSLISLYQAFLM</sequence>
<proteinExistence type="predicted"/>
<feature type="transmembrane region" description="Helical" evidence="5">
    <location>
        <begin position="435"/>
        <end position="453"/>
    </location>
</feature>
<gene>
    <name evidence="7" type="ORF">RUM43_010481</name>
</gene>
<dbReference type="PANTHER" id="PTHR20990">
    <property type="entry name" value="PEROXISOMAL BIOGENESIS FACTOR 11"/>
    <property type="match status" value="1"/>
</dbReference>
<dbReference type="GO" id="GO:0005778">
    <property type="term" value="C:peroxisomal membrane"/>
    <property type="evidence" value="ECO:0007669"/>
    <property type="project" value="UniProtKB-SubCell"/>
</dbReference>
<feature type="domain" description="PHF7/G2E3-like PHD zinc finger" evidence="6">
    <location>
        <begin position="88"/>
        <end position="149"/>
    </location>
</feature>
<dbReference type="InterPro" id="IPR026510">
    <property type="entry name" value="PEX11C_met"/>
</dbReference>
<dbReference type="InterPro" id="IPR008733">
    <property type="entry name" value="PEX11"/>
</dbReference>
<dbReference type="Proteomes" id="UP001372834">
    <property type="component" value="Unassembled WGS sequence"/>
</dbReference>
<dbReference type="InterPro" id="IPR059102">
    <property type="entry name" value="PHD_PHF7/G2E3-like"/>
</dbReference>
<evidence type="ECO:0000313" key="8">
    <source>
        <dbReference type="Proteomes" id="UP001372834"/>
    </source>
</evidence>
<accession>A0AAN8P4A8</accession>
<dbReference type="InterPro" id="IPR011011">
    <property type="entry name" value="Znf_FYVE_PHD"/>
</dbReference>
<dbReference type="GO" id="GO:0016559">
    <property type="term" value="P:peroxisome fission"/>
    <property type="evidence" value="ECO:0007669"/>
    <property type="project" value="InterPro"/>
</dbReference>
<feature type="compositionally biased region" description="Polar residues" evidence="4">
    <location>
        <begin position="180"/>
        <end position="191"/>
    </location>
</feature>
<dbReference type="EMBL" id="JAWJWE010000004">
    <property type="protein sequence ID" value="KAK6636818.1"/>
    <property type="molecule type" value="Genomic_DNA"/>
</dbReference>
<name>A0AAN8P4A8_POLSC</name>
<reference evidence="7 8" key="1">
    <citation type="submission" date="2023-10" db="EMBL/GenBank/DDBJ databases">
        <title>Genomes of two closely related lineages of the louse Polyplax serrata with different host specificities.</title>
        <authorList>
            <person name="Martinu J."/>
            <person name="Tarabai H."/>
            <person name="Stefka J."/>
            <person name="Hypsa V."/>
        </authorList>
    </citation>
    <scope>NUCLEOTIDE SEQUENCE [LARGE SCALE GENOMIC DNA]</scope>
    <source>
        <strain evidence="7">HR10_N</strain>
    </source>
</reference>
<feature type="region of interest" description="Disordered" evidence="4">
    <location>
        <begin position="172"/>
        <end position="193"/>
    </location>
</feature>
<keyword evidence="5" id="KW-0812">Transmembrane</keyword>
<evidence type="ECO:0000256" key="4">
    <source>
        <dbReference type="SAM" id="MobiDB-lite"/>
    </source>
</evidence>
<keyword evidence="2" id="KW-0576">Peroxisome</keyword>
<dbReference type="Pfam" id="PF26054">
    <property type="entry name" value="PHD_G2E3"/>
    <property type="match status" value="1"/>
</dbReference>
<dbReference type="SUPFAM" id="SSF57903">
    <property type="entry name" value="FYVE/PHD zinc finger"/>
    <property type="match status" value="1"/>
</dbReference>
<feature type="transmembrane region" description="Helical" evidence="5">
    <location>
        <begin position="521"/>
        <end position="540"/>
    </location>
</feature>
<evidence type="ECO:0000256" key="1">
    <source>
        <dbReference type="ARBA" id="ARBA00023136"/>
    </source>
</evidence>
<dbReference type="Gene3D" id="3.30.40.10">
    <property type="entry name" value="Zinc/RING finger domain, C3HC4 (zinc finger)"/>
    <property type="match status" value="1"/>
</dbReference>
<evidence type="ECO:0000256" key="3">
    <source>
        <dbReference type="ARBA" id="ARBA00046271"/>
    </source>
</evidence>
<dbReference type="InterPro" id="IPR013083">
    <property type="entry name" value="Znf_RING/FYVE/PHD"/>
</dbReference>
<comment type="subcellular location">
    <subcellularLocation>
        <location evidence="3">Peroxisome membrane</location>
    </subcellularLocation>
</comment>
<evidence type="ECO:0000259" key="6">
    <source>
        <dbReference type="Pfam" id="PF26054"/>
    </source>
</evidence>
<evidence type="ECO:0000313" key="7">
    <source>
        <dbReference type="EMBL" id="KAK6636818.1"/>
    </source>
</evidence>
<dbReference type="AlphaFoldDB" id="A0AAN8P4A8"/>
<keyword evidence="5" id="KW-1133">Transmembrane helix</keyword>
<evidence type="ECO:0000256" key="2">
    <source>
        <dbReference type="ARBA" id="ARBA00023140"/>
    </source>
</evidence>
<evidence type="ECO:0000256" key="5">
    <source>
        <dbReference type="SAM" id="Phobius"/>
    </source>
</evidence>
<organism evidence="7 8">
    <name type="scientific">Polyplax serrata</name>
    <name type="common">Common mouse louse</name>
    <dbReference type="NCBI Taxonomy" id="468196"/>
    <lineage>
        <taxon>Eukaryota</taxon>
        <taxon>Metazoa</taxon>
        <taxon>Ecdysozoa</taxon>
        <taxon>Arthropoda</taxon>
        <taxon>Hexapoda</taxon>
        <taxon>Insecta</taxon>
        <taxon>Pterygota</taxon>
        <taxon>Neoptera</taxon>
        <taxon>Paraneoptera</taxon>
        <taxon>Psocodea</taxon>
        <taxon>Troctomorpha</taxon>
        <taxon>Phthiraptera</taxon>
        <taxon>Anoplura</taxon>
        <taxon>Polyplacidae</taxon>
        <taxon>Polyplax</taxon>
    </lineage>
</organism>
<dbReference type="PANTHER" id="PTHR20990:SF1">
    <property type="entry name" value="PEROXISOMAL MEMBRANE PROTEIN 11C"/>
    <property type="match status" value="1"/>
</dbReference>
<dbReference type="Pfam" id="PF05648">
    <property type="entry name" value="PEX11"/>
    <property type="match status" value="1"/>
</dbReference>
<protein>
    <recommendedName>
        <fullName evidence="6">PHF7/G2E3-like PHD zinc finger domain-containing protein</fullName>
    </recommendedName>
</protein>
<keyword evidence="1 5" id="KW-0472">Membrane</keyword>
<comment type="caution">
    <text evidence="7">The sequence shown here is derived from an EMBL/GenBank/DDBJ whole genome shotgun (WGS) entry which is preliminary data.</text>
</comment>